<dbReference type="InterPro" id="IPR021549">
    <property type="entry name" value="DUF2894"/>
</dbReference>
<dbReference type="OrthoDB" id="6025757at2"/>
<keyword evidence="3" id="KW-1185">Reference proteome</keyword>
<reference evidence="2 3" key="1">
    <citation type="submission" date="2019-07" db="EMBL/GenBank/DDBJ databases">
        <title>Luteimonas sp. YD-1 nov., isolated from acidic soil.</title>
        <authorList>
            <person name="Zhou J."/>
        </authorList>
    </citation>
    <scope>NUCLEOTIDE SEQUENCE [LARGE SCALE GENOMIC DNA]</scope>
    <source>
        <strain evidence="2 3">YD-1</strain>
    </source>
</reference>
<organism evidence="2 3">
    <name type="scientific">Luteimonas wenzhouensis</name>
    <dbReference type="NCBI Taxonomy" id="2599615"/>
    <lineage>
        <taxon>Bacteria</taxon>
        <taxon>Pseudomonadati</taxon>
        <taxon>Pseudomonadota</taxon>
        <taxon>Gammaproteobacteria</taxon>
        <taxon>Lysobacterales</taxon>
        <taxon>Lysobacteraceae</taxon>
        <taxon>Luteimonas</taxon>
    </lineage>
</organism>
<evidence type="ECO:0000313" key="3">
    <source>
        <dbReference type="Proteomes" id="UP000315949"/>
    </source>
</evidence>
<dbReference type="AlphaFoldDB" id="A0A5C5TWT5"/>
<feature type="region of interest" description="Disordered" evidence="1">
    <location>
        <begin position="193"/>
        <end position="214"/>
    </location>
</feature>
<gene>
    <name evidence="2" type="ORF">FQY79_12735</name>
</gene>
<feature type="region of interest" description="Disordered" evidence="1">
    <location>
        <begin position="87"/>
        <end position="117"/>
    </location>
</feature>
<dbReference type="RefSeq" id="WP_146313286.1">
    <property type="nucleotide sequence ID" value="NZ_VOHE01000007.1"/>
</dbReference>
<dbReference type="Proteomes" id="UP000315949">
    <property type="component" value="Unassembled WGS sequence"/>
</dbReference>
<evidence type="ECO:0000313" key="2">
    <source>
        <dbReference type="EMBL" id="TWT17715.1"/>
    </source>
</evidence>
<name>A0A5C5TWT5_9GAMM</name>
<comment type="caution">
    <text evidence="2">The sequence shown here is derived from an EMBL/GenBank/DDBJ whole genome shotgun (WGS) entry which is preliminary data.</text>
</comment>
<dbReference type="EMBL" id="VOHE01000007">
    <property type="protein sequence ID" value="TWT17715.1"/>
    <property type="molecule type" value="Genomic_DNA"/>
</dbReference>
<sequence length="214" mass="22651">MGDNAPQLPQRLSTLGGGARLQRIDALAARMARLDAGPVRAVLEERLRRLLEDVPQPDAGPARPTHAVPANGLAALAGLLAQLRTRGTPAATAAADPGDATESTAPRPSEGRDGFAPLPALDAARQAWARLRLEARLRDAIAALPADAGPMHSTVLVHRAIAVMREAAPGYLLHFLGHADALAALERHCRTPRSRLPAAAADPRSRSRRRRRPG</sequence>
<protein>
    <submittedName>
        <fullName evidence="2">DUF2894 domain-containing protein</fullName>
    </submittedName>
</protein>
<proteinExistence type="predicted"/>
<dbReference type="Pfam" id="PF11445">
    <property type="entry name" value="DUF2894"/>
    <property type="match status" value="1"/>
</dbReference>
<accession>A0A5C5TWT5</accession>
<feature type="compositionally biased region" description="Low complexity" evidence="1">
    <location>
        <begin position="87"/>
        <end position="101"/>
    </location>
</feature>
<evidence type="ECO:0000256" key="1">
    <source>
        <dbReference type="SAM" id="MobiDB-lite"/>
    </source>
</evidence>